<name>A0A0D2FGA5_9EURO</name>
<keyword evidence="4" id="KW-1185">Reference proteome</keyword>
<feature type="transmembrane region" description="Helical" evidence="2">
    <location>
        <begin position="213"/>
        <end position="231"/>
    </location>
</feature>
<keyword evidence="2" id="KW-0472">Membrane</keyword>
<proteinExistence type="predicted"/>
<keyword evidence="2" id="KW-1133">Transmembrane helix</keyword>
<sequence length="728" mass="78499">MGPSQPLGSPTKIPLLQEKALDTPATNFSGESPPPTPRHQDASKNNMEGALSSLLWGAFGPCIPVVVVSSVLLTAVLYNRIPVSYVFDPSKHTETSNEALSALHGIQQIENNGGSKAYYLYENSITNPAVLHMISSWTAKIIPFVTGASMALVAFLAGQRIIKATSAKSEKLPSPHQVSILINLLNGGGAQPLVDTVKYRWQNHEVLVQPVPLAFWCLLFIVAITFAIGALDSWFGTATKAVNIALVTPIAATSLSFGRSLDPARCATGSWESRRCPSNPDARCLYPCSMTSWNVSGQEREGLYHAQEAAETLMQNSRSNTIFNVTADDGSNHYFLGDIRSDMKLDFAAQTLAVKTECQVVTNTCDVNPEGGFTCGTYTAPSFSFSGQVGVAVENATSSPDEAMVGIQFFNDSALTQPVGLGSSATDLFAPTNPIHFLSWSKGFPPVDTYADEFGYMRNNGFLKNDTNGDTVFILSCSATIYEAEYYWMNGTVAPAELEPYELAPDYYGAVYSAPFSTNSPLSHLALQDAAALAAYQLRPEGVAKVFANYFSHAAVAFSAGLSVPVQNDREWTRENTYLATRVPLVPLYTLIALKGVYAFFALGLALLVVFKTRPSEAQEVKERLTVDGLAAGFFEPNAMHEKAVKQVSDLFQEHQTPEKSDATNKVGLLQTDQGGWLWVTVARQAFEGLGLQEVITTAADQAADAAASRMGTVGQVGEGYKLVKDII</sequence>
<accession>A0A0D2FGA5</accession>
<evidence type="ECO:0000256" key="1">
    <source>
        <dbReference type="SAM" id="MobiDB-lite"/>
    </source>
</evidence>
<organism evidence="3 4">
    <name type="scientific">Phialophora macrospora</name>
    <dbReference type="NCBI Taxonomy" id="1851006"/>
    <lineage>
        <taxon>Eukaryota</taxon>
        <taxon>Fungi</taxon>
        <taxon>Dikarya</taxon>
        <taxon>Ascomycota</taxon>
        <taxon>Pezizomycotina</taxon>
        <taxon>Eurotiomycetes</taxon>
        <taxon>Chaetothyriomycetidae</taxon>
        <taxon>Chaetothyriales</taxon>
        <taxon>Herpotrichiellaceae</taxon>
        <taxon>Phialophora</taxon>
    </lineage>
</organism>
<dbReference type="EMBL" id="KN846959">
    <property type="protein sequence ID" value="KIW67083.1"/>
    <property type="molecule type" value="Genomic_DNA"/>
</dbReference>
<evidence type="ECO:0000256" key="2">
    <source>
        <dbReference type="SAM" id="Phobius"/>
    </source>
</evidence>
<reference evidence="3 4" key="1">
    <citation type="submission" date="2015-01" db="EMBL/GenBank/DDBJ databases">
        <title>The Genome Sequence of Capronia semiimmersa CBS27337.</title>
        <authorList>
            <consortium name="The Broad Institute Genomics Platform"/>
            <person name="Cuomo C."/>
            <person name="de Hoog S."/>
            <person name="Gorbushina A."/>
            <person name="Stielow B."/>
            <person name="Teixiera M."/>
            <person name="Abouelleil A."/>
            <person name="Chapman S.B."/>
            <person name="Priest M."/>
            <person name="Young S.K."/>
            <person name="Wortman J."/>
            <person name="Nusbaum C."/>
            <person name="Birren B."/>
        </authorList>
    </citation>
    <scope>NUCLEOTIDE SEQUENCE [LARGE SCALE GENOMIC DNA]</scope>
    <source>
        <strain evidence="3 4">CBS 27337</strain>
    </source>
</reference>
<dbReference type="AlphaFoldDB" id="A0A0D2FGA5"/>
<evidence type="ECO:0000313" key="4">
    <source>
        <dbReference type="Proteomes" id="UP000054266"/>
    </source>
</evidence>
<feature type="region of interest" description="Disordered" evidence="1">
    <location>
        <begin position="1"/>
        <end position="44"/>
    </location>
</feature>
<gene>
    <name evidence="3" type="ORF">PV04_06356</name>
</gene>
<protein>
    <submittedName>
        <fullName evidence="3">Uncharacterized protein</fullName>
    </submittedName>
</protein>
<evidence type="ECO:0000313" key="3">
    <source>
        <dbReference type="EMBL" id="KIW67083.1"/>
    </source>
</evidence>
<keyword evidence="2" id="KW-0812">Transmembrane</keyword>
<dbReference type="STRING" id="5601.A0A0D2FGA5"/>
<feature type="transmembrane region" description="Helical" evidence="2">
    <location>
        <begin position="54"/>
        <end position="78"/>
    </location>
</feature>
<dbReference type="Proteomes" id="UP000054266">
    <property type="component" value="Unassembled WGS sequence"/>
</dbReference>
<dbReference type="HOGENOM" id="CLU_022944_0_0_1"/>
<feature type="transmembrane region" description="Helical" evidence="2">
    <location>
        <begin position="586"/>
        <end position="611"/>
    </location>
</feature>